<evidence type="ECO:0000256" key="1">
    <source>
        <dbReference type="ARBA" id="ARBA00007228"/>
    </source>
</evidence>
<comment type="caution">
    <text evidence="6">The sequence shown here is derived from an EMBL/GenBank/DDBJ whole genome shotgun (WGS) entry which is preliminary data.</text>
</comment>
<keyword evidence="3 6" id="KW-0808">Transferase</keyword>
<evidence type="ECO:0000313" key="7">
    <source>
        <dbReference type="Proteomes" id="UP001183794"/>
    </source>
</evidence>
<dbReference type="InterPro" id="IPR013123">
    <property type="entry name" value="SpoU_subst-bd"/>
</dbReference>
<feature type="domain" description="RNA 2-O ribose methyltransferase substrate binding" evidence="5">
    <location>
        <begin position="60"/>
        <end position="136"/>
    </location>
</feature>
<accession>A0ABU2B291</accession>
<dbReference type="EMBL" id="JAVDYJ010000001">
    <property type="protein sequence ID" value="MDR7347710.1"/>
    <property type="molecule type" value="Genomic_DNA"/>
</dbReference>
<evidence type="ECO:0000256" key="3">
    <source>
        <dbReference type="ARBA" id="ARBA00022679"/>
    </source>
</evidence>
<dbReference type="EC" id="2.1.1.185" evidence="6"/>
<dbReference type="CDD" id="cd18103">
    <property type="entry name" value="SpoU-like_RlmB"/>
    <property type="match status" value="1"/>
</dbReference>
<dbReference type="Pfam" id="PF08032">
    <property type="entry name" value="SpoU_sub_bind"/>
    <property type="match status" value="1"/>
</dbReference>
<protein>
    <submittedName>
        <fullName evidence="6">23S rRNA (Guanosine2251-2'-O)-methyltransferase</fullName>
        <ecNumber evidence="6">2.1.1.185</ecNumber>
    </submittedName>
</protein>
<dbReference type="InterPro" id="IPR001537">
    <property type="entry name" value="SpoU_MeTrfase"/>
</dbReference>
<gene>
    <name evidence="6" type="ORF">J2S62_001967</name>
</gene>
<dbReference type="GO" id="GO:0008168">
    <property type="term" value="F:methyltransferase activity"/>
    <property type="evidence" value="ECO:0007669"/>
    <property type="project" value="UniProtKB-KW"/>
</dbReference>
<dbReference type="SMART" id="SM00967">
    <property type="entry name" value="SpoU_sub_bind"/>
    <property type="match status" value="1"/>
</dbReference>
<dbReference type="RefSeq" id="WP_310174239.1">
    <property type="nucleotide sequence ID" value="NZ_BAABHE010000002.1"/>
</dbReference>
<dbReference type="InterPro" id="IPR004441">
    <property type="entry name" value="rRNA_MeTrfase_TrmH"/>
</dbReference>
<dbReference type="PANTHER" id="PTHR46429:SF1">
    <property type="entry name" value="23S RRNA (GUANOSINE-2'-O-)-METHYLTRANSFERASE RLMB"/>
    <property type="match status" value="1"/>
</dbReference>
<dbReference type="InterPro" id="IPR029064">
    <property type="entry name" value="Ribosomal_eL30-like_sf"/>
</dbReference>
<reference evidence="6 7" key="1">
    <citation type="submission" date="2023-07" db="EMBL/GenBank/DDBJ databases">
        <title>Sequencing the genomes of 1000 actinobacteria strains.</title>
        <authorList>
            <person name="Klenk H.-P."/>
        </authorList>
    </citation>
    <scope>NUCLEOTIDE SEQUENCE [LARGE SCALE GENOMIC DNA]</scope>
    <source>
        <strain evidence="6 7">DSM 22966</strain>
    </source>
</reference>
<dbReference type="PANTHER" id="PTHR46429">
    <property type="entry name" value="23S RRNA (GUANOSINE-2'-O-)-METHYLTRANSFERASE RLMB"/>
    <property type="match status" value="1"/>
</dbReference>
<feature type="region of interest" description="Disordered" evidence="4">
    <location>
        <begin position="1"/>
        <end position="60"/>
    </location>
</feature>
<dbReference type="SUPFAM" id="SSF75217">
    <property type="entry name" value="alpha/beta knot"/>
    <property type="match status" value="1"/>
</dbReference>
<keyword evidence="2 6" id="KW-0489">Methyltransferase</keyword>
<comment type="similarity">
    <text evidence="1">Belongs to the class IV-like SAM-binding methyltransferase superfamily. RNA methyltransferase TrmH family.</text>
</comment>
<evidence type="ECO:0000313" key="6">
    <source>
        <dbReference type="EMBL" id="MDR7347710.1"/>
    </source>
</evidence>
<dbReference type="NCBIfam" id="TIGR00186">
    <property type="entry name" value="rRNA_methyl_3"/>
    <property type="match status" value="1"/>
</dbReference>
<dbReference type="Gene3D" id="3.30.1330.30">
    <property type="match status" value="1"/>
</dbReference>
<dbReference type="SUPFAM" id="SSF55315">
    <property type="entry name" value="L30e-like"/>
    <property type="match status" value="1"/>
</dbReference>
<dbReference type="InterPro" id="IPR029026">
    <property type="entry name" value="tRNA_m1G_MTases_N"/>
</dbReference>
<name>A0ABU2B291_9MICC</name>
<evidence type="ECO:0000256" key="2">
    <source>
        <dbReference type="ARBA" id="ARBA00022603"/>
    </source>
</evidence>
<evidence type="ECO:0000256" key="4">
    <source>
        <dbReference type="SAM" id="MobiDB-lite"/>
    </source>
</evidence>
<dbReference type="InterPro" id="IPR029028">
    <property type="entry name" value="Alpha/beta_knot_MTases"/>
</dbReference>
<dbReference type="Proteomes" id="UP001183794">
    <property type="component" value="Unassembled WGS sequence"/>
</dbReference>
<proteinExistence type="inferred from homology"/>
<keyword evidence="7" id="KW-1185">Reference proteome</keyword>
<sequence length="310" mass="32971">MSTRHGGSSRKKGPSKGSGGQGRRKLSGKGPTPKASERTWHKNYRPPAQKQRKSDRTADAVAGRNPVVEALEAEVPATTLYVAAGVEMDDRIRNSVRMAADRGIPVIEASEVQLARLTDNARHQGIALQVPPYEYENGIDLVTELMADWEKGYRKYPPLVVALDSITDPHNLGAILRSAAAFSADAVVIPTRRAVGVNATVWKTSAGAAARVPVGQVTNLNNALTEYKKAGIFTIGLDGDGDQSLPGLPLATEPLCVVVGAEGAGLSRLISETVDQIVSIPISSQLESLNASLAAGITLYEIARLRHKID</sequence>
<dbReference type="GO" id="GO:0032259">
    <property type="term" value="P:methylation"/>
    <property type="evidence" value="ECO:0007669"/>
    <property type="project" value="UniProtKB-KW"/>
</dbReference>
<organism evidence="6 7">
    <name type="scientific">Enteractinococcus fodinae</name>
    <dbReference type="NCBI Taxonomy" id="684663"/>
    <lineage>
        <taxon>Bacteria</taxon>
        <taxon>Bacillati</taxon>
        <taxon>Actinomycetota</taxon>
        <taxon>Actinomycetes</taxon>
        <taxon>Micrococcales</taxon>
        <taxon>Micrococcaceae</taxon>
    </lineage>
</organism>
<dbReference type="Pfam" id="PF00588">
    <property type="entry name" value="SpoU_methylase"/>
    <property type="match status" value="1"/>
</dbReference>
<dbReference type="Gene3D" id="3.40.1280.10">
    <property type="match status" value="1"/>
</dbReference>
<evidence type="ECO:0000259" key="5">
    <source>
        <dbReference type="SMART" id="SM00967"/>
    </source>
</evidence>